<evidence type="ECO:0000313" key="2">
    <source>
        <dbReference type="EMBL" id="MFC3163106.1"/>
    </source>
</evidence>
<reference evidence="3" key="1">
    <citation type="journal article" date="2019" name="Int. J. Syst. Evol. Microbiol.">
        <title>The Global Catalogue of Microorganisms (GCM) 10K type strain sequencing project: providing services to taxonomists for standard genome sequencing and annotation.</title>
        <authorList>
            <consortium name="The Broad Institute Genomics Platform"/>
            <consortium name="The Broad Institute Genome Sequencing Center for Infectious Disease"/>
            <person name="Wu L."/>
            <person name="Ma J."/>
        </authorList>
    </citation>
    <scope>NUCLEOTIDE SEQUENCE [LARGE SCALE GENOMIC DNA]</scope>
    <source>
        <strain evidence="3">KCTC 52231</strain>
    </source>
</reference>
<dbReference type="EMBL" id="JBHRTG010000007">
    <property type="protein sequence ID" value="MFC3163106.1"/>
    <property type="molecule type" value="Genomic_DNA"/>
</dbReference>
<evidence type="ECO:0000256" key="1">
    <source>
        <dbReference type="SAM" id="MobiDB-lite"/>
    </source>
</evidence>
<organism evidence="2 3">
    <name type="scientific">Ciceribacter thiooxidans</name>
    <dbReference type="NCBI Taxonomy" id="1969821"/>
    <lineage>
        <taxon>Bacteria</taxon>
        <taxon>Pseudomonadati</taxon>
        <taxon>Pseudomonadota</taxon>
        <taxon>Alphaproteobacteria</taxon>
        <taxon>Hyphomicrobiales</taxon>
        <taxon>Rhizobiaceae</taxon>
        <taxon>Ciceribacter</taxon>
    </lineage>
</organism>
<feature type="compositionally biased region" description="Polar residues" evidence="1">
    <location>
        <begin position="72"/>
        <end position="88"/>
    </location>
</feature>
<sequence length="316" mass="34700">MADLLPCPFCGGEAEQDFQQAYRAMQTGRIDHGAAVYCTGCNANMIMCRGDHPELSDDERMTVMVEDWNRRTPTLQTHKPSPGNQTIAGETDRGERCELPPPQSNVEGIHLTLTRALGMYGAAYDPPGPHRAYTYEHQPGNGVAWNLGCAVSALKQHYSGDAIDVGLYLLKEMQARGLGVFEVEPKAVEAEPSTQSNARGTITPQMIRDTAGWEQMEDELRETLRHAANALESTEAERAEQWRLRREAEGSRDAVKAAADTLRIERDNARSALKLAIDHIEHMAGWFGGKGTGYSFESLGEDMPGIKAALTGKETP</sequence>
<dbReference type="Pfam" id="PF14354">
    <property type="entry name" value="Lar_restr_allev"/>
    <property type="match status" value="1"/>
</dbReference>
<evidence type="ECO:0000313" key="3">
    <source>
        <dbReference type="Proteomes" id="UP001595647"/>
    </source>
</evidence>
<proteinExistence type="predicted"/>
<accession>A0ABV7I0C4</accession>
<gene>
    <name evidence="2" type="ORF">ACFOHV_07415</name>
</gene>
<comment type="caution">
    <text evidence="2">The sequence shown here is derived from an EMBL/GenBank/DDBJ whole genome shotgun (WGS) entry which is preliminary data.</text>
</comment>
<dbReference type="RefSeq" id="WP_182305438.1">
    <property type="nucleotide sequence ID" value="NZ_CP059896.1"/>
</dbReference>
<name>A0ABV7I0C4_9HYPH</name>
<dbReference type="Proteomes" id="UP001595647">
    <property type="component" value="Unassembled WGS sequence"/>
</dbReference>
<feature type="region of interest" description="Disordered" evidence="1">
    <location>
        <begin position="72"/>
        <end position="105"/>
    </location>
</feature>
<protein>
    <submittedName>
        <fullName evidence="2">Lar family restriction alleviation protein</fullName>
    </submittedName>
</protein>
<keyword evidence="3" id="KW-1185">Reference proteome</keyword>